<sequence>MPESAAGAATASGSGRPERIVVGYIADKRGHDAVALAAFLAEGTSTEIIITMVTPEPTAYGAYPRNPASDPIVLEQLEAWGEEARALVPAGIDVVVEQRFAESEAHGLMEAAEEHGANRIVIGAQASAILRRFTIGTVANTLLHASTVPVALAPAGFAEAGPVRRITCIYGTRPGAAELIGRSIERAIVRDVPVRLLSLVQVDRAAPSEVREVTQSVRDFAGERLATASKDLLASGRATIEVIEGESFEDAIEGIDWREGDLALIGSSRLANGPRIFVGNRALRILRRLPVPVVVIPRDIDPDTGVVRTLEA</sequence>
<evidence type="ECO:0000313" key="4">
    <source>
        <dbReference type="Proteomes" id="UP000467240"/>
    </source>
</evidence>
<dbReference type="AlphaFoldDB" id="A0A7J5BMA3"/>
<dbReference type="PANTHER" id="PTHR46268:SF6">
    <property type="entry name" value="UNIVERSAL STRESS PROTEIN UP12"/>
    <property type="match status" value="1"/>
</dbReference>
<proteinExistence type="inferred from homology"/>
<accession>A0A7J5BMA3</accession>
<evidence type="ECO:0000256" key="1">
    <source>
        <dbReference type="ARBA" id="ARBA00008791"/>
    </source>
</evidence>
<comment type="caution">
    <text evidence="3">The sequence shown here is derived from an EMBL/GenBank/DDBJ whole genome shotgun (WGS) entry which is preliminary data.</text>
</comment>
<evidence type="ECO:0000259" key="2">
    <source>
        <dbReference type="Pfam" id="PF00582"/>
    </source>
</evidence>
<dbReference type="InterPro" id="IPR014729">
    <property type="entry name" value="Rossmann-like_a/b/a_fold"/>
</dbReference>
<evidence type="ECO:0000313" key="3">
    <source>
        <dbReference type="EMBL" id="KAB1652226.1"/>
    </source>
</evidence>
<feature type="domain" description="UspA" evidence="2">
    <location>
        <begin position="164"/>
        <end position="297"/>
    </location>
</feature>
<gene>
    <name evidence="3" type="ORF">F8O01_17035</name>
</gene>
<dbReference type="PANTHER" id="PTHR46268">
    <property type="entry name" value="STRESS RESPONSE PROTEIN NHAX"/>
    <property type="match status" value="1"/>
</dbReference>
<keyword evidence="4" id="KW-1185">Reference proteome</keyword>
<dbReference type="EMBL" id="WBJZ01000033">
    <property type="protein sequence ID" value="KAB1652226.1"/>
    <property type="molecule type" value="Genomic_DNA"/>
</dbReference>
<dbReference type="Gene3D" id="3.40.50.620">
    <property type="entry name" value="HUPs"/>
    <property type="match status" value="2"/>
</dbReference>
<dbReference type="SUPFAM" id="SSF52402">
    <property type="entry name" value="Adenine nucleotide alpha hydrolases-like"/>
    <property type="match status" value="2"/>
</dbReference>
<feature type="domain" description="UspA" evidence="2">
    <location>
        <begin position="18"/>
        <end position="153"/>
    </location>
</feature>
<reference evidence="3 4" key="1">
    <citation type="submission" date="2019-09" db="EMBL/GenBank/DDBJ databases">
        <title>Phylogeny of genus Pseudoclavibacter and closely related genus.</title>
        <authorList>
            <person name="Li Y."/>
        </authorList>
    </citation>
    <scope>NUCLEOTIDE SEQUENCE [LARGE SCALE GENOMIC DNA]</scope>
    <source>
        <strain evidence="3 4">DSM 23821</strain>
    </source>
</reference>
<dbReference type="OrthoDB" id="5242641at2"/>
<comment type="similarity">
    <text evidence="1">Belongs to the universal stress protein A family.</text>
</comment>
<name>A0A7J5BMA3_9MICO</name>
<organism evidence="3 4">
    <name type="scientific">Pseudoclavibacter chungangensis</name>
    <dbReference type="NCBI Taxonomy" id="587635"/>
    <lineage>
        <taxon>Bacteria</taxon>
        <taxon>Bacillati</taxon>
        <taxon>Actinomycetota</taxon>
        <taxon>Actinomycetes</taxon>
        <taxon>Micrococcales</taxon>
        <taxon>Microbacteriaceae</taxon>
        <taxon>Pseudoclavibacter</taxon>
    </lineage>
</organism>
<dbReference type="Pfam" id="PF00582">
    <property type="entry name" value="Usp"/>
    <property type="match status" value="2"/>
</dbReference>
<dbReference type="RefSeq" id="WP_158042106.1">
    <property type="nucleotide sequence ID" value="NZ_JACCFV010000001.1"/>
</dbReference>
<dbReference type="Proteomes" id="UP000467240">
    <property type="component" value="Unassembled WGS sequence"/>
</dbReference>
<protein>
    <submittedName>
        <fullName evidence="3">Universal stress protein</fullName>
    </submittedName>
</protein>
<dbReference type="InterPro" id="IPR006016">
    <property type="entry name" value="UspA"/>
</dbReference>
<dbReference type="CDD" id="cd00293">
    <property type="entry name" value="USP-like"/>
    <property type="match status" value="1"/>
</dbReference>